<dbReference type="GO" id="GO:0005524">
    <property type="term" value="F:ATP binding"/>
    <property type="evidence" value="ECO:0007669"/>
    <property type="project" value="UniProtKB-KW"/>
</dbReference>
<sequence>MEVRIGIRDVGREVTFESAQTPEAVRQAVTEALTTQAPVVELQDDKGRTVIVPTTTLAYVEIGAQDKGRVGFGSH</sequence>
<protein>
    <submittedName>
        <fullName evidence="1">Putative ATP-binding protein</fullName>
    </submittedName>
</protein>
<proteinExistence type="predicted"/>
<dbReference type="STRING" id="1758689.SGUI_3018"/>
<dbReference type="InterPro" id="IPR021456">
    <property type="entry name" value="DUF3107"/>
</dbReference>
<dbReference type="RefSeq" id="WP_066641731.1">
    <property type="nucleotide sequence ID" value="NZ_CP014989.1"/>
</dbReference>
<dbReference type="OrthoDB" id="3268468at2"/>
<dbReference type="AlphaFoldDB" id="A0A1B1NG78"/>
<evidence type="ECO:0000313" key="2">
    <source>
        <dbReference type="Proteomes" id="UP000092482"/>
    </source>
</evidence>
<keyword evidence="1" id="KW-0547">Nucleotide-binding</keyword>
<keyword evidence="1" id="KW-0067">ATP-binding</keyword>
<keyword evidence="2" id="KW-1185">Reference proteome</keyword>
<dbReference type="EMBL" id="CP014989">
    <property type="protein sequence ID" value="ANS80414.1"/>
    <property type="molecule type" value="Genomic_DNA"/>
</dbReference>
<organism evidence="1 2">
    <name type="scientific">Serinicoccus hydrothermalis</name>
    <dbReference type="NCBI Taxonomy" id="1758689"/>
    <lineage>
        <taxon>Bacteria</taxon>
        <taxon>Bacillati</taxon>
        <taxon>Actinomycetota</taxon>
        <taxon>Actinomycetes</taxon>
        <taxon>Micrococcales</taxon>
        <taxon>Ornithinimicrobiaceae</taxon>
        <taxon>Serinicoccus</taxon>
    </lineage>
</organism>
<dbReference type="KEGG" id="serj:SGUI_3018"/>
<evidence type="ECO:0000313" key="1">
    <source>
        <dbReference type="EMBL" id="ANS80414.1"/>
    </source>
</evidence>
<accession>A0A1B1NG78</accession>
<gene>
    <name evidence="1" type="ORF">SGUI_3018</name>
</gene>
<reference evidence="1 2" key="1">
    <citation type="submission" date="2016-03" db="EMBL/GenBank/DDBJ databases">
        <title>Shallow-sea hydrothermal system.</title>
        <authorList>
            <person name="Tang K."/>
        </authorList>
    </citation>
    <scope>NUCLEOTIDE SEQUENCE [LARGE SCALE GENOMIC DNA]</scope>
    <source>
        <strain evidence="1 2">JLT9</strain>
    </source>
</reference>
<name>A0A1B1NG78_9MICO</name>
<dbReference type="Pfam" id="PF11305">
    <property type="entry name" value="DUF3107"/>
    <property type="match status" value="1"/>
</dbReference>
<dbReference type="Proteomes" id="UP000092482">
    <property type="component" value="Chromosome"/>
</dbReference>